<accession>A0AAJ0BRX1</accession>
<reference evidence="2" key="1">
    <citation type="submission" date="2023-06" db="EMBL/GenBank/DDBJ databases">
        <title>Genome-scale phylogeny and comparative genomics of the fungal order Sordariales.</title>
        <authorList>
            <consortium name="Lawrence Berkeley National Laboratory"/>
            <person name="Hensen N."/>
            <person name="Bonometti L."/>
            <person name="Westerberg I."/>
            <person name="Brannstrom I.O."/>
            <person name="Guillou S."/>
            <person name="Cros-Aarteil S."/>
            <person name="Calhoun S."/>
            <person name="Haridas S."/>
            <person name="Kuo A."/>
            <person name="Mondo S."/>
            <person name="Pangilinan J."/>
            <person name="Riley R."/>
            <person name="Labutti K."/>
            <person name="Andreopoulos B."/>
            <person name="Lipzen A."/>
            <person name="Chen C."/>
            <person name="Yanf M."/>
            <person name="Daum C."/>
            <person name="Ng V."/>
            <person name="Clum A."/>
            <person name="Steindorff A."/>
            <person name="Ohm R."/>
            <person name="Martin F."/>
            <person name="Silar P."/>
            <person name="Natvig D."/>
            <person name="Lalanne C."/>
            <person name="Gautier V."/>
            <person name="Ament-Velasquez S.L."/>
            <person name="Kruys A."/>
            <person name="Hutchinson M.I."/>
            <person name="Powell A.J."/>
            <person name="Barry K."/>
            <person name="Miller A.N."/>
            <person name="Grigoriev I.V."/>
            <person name="Debuchy R."/>
            <person name="Gladieux P."/>
            <person name="Thoren M.H."/>
            <person name="Johannesson H."/>
        </authorList>
    </citation>
    <scope>NUCLEOTIDE SEQUENCE</scope>
    <source>
        <strain evidence="2">8032-3</strain>
    </source>
</reference>
<protein>
    <recommendedName>
        <fullName evidence="4">HNH nuclease domain-containing protein</fullName>
    </recommendedName>
</protein>
<proteinExistence type="predicted"/>
<evidence type="ECO:0000313" key="2">
    <source>
        <dbReference type="EMBL" id="KAK1761902.1"/>
    </source>
</evidence>
<feature type="compositionally biased region" description="Basic and acidic residues" evidence="1">
    <location>
        <begin position="252"/>
        <end position="275"/>
    </location>
</feature>
<dbReference type="Proteomes" id="UP001244011">
    <property type="component" value="Unassembled WGS sequence"/>
</dbReference>
<dbReference type="EMBL" id="MU839047">
    <property type="protein sequence ID" value="KAK1761902.1"/>
    <property type="molecule type" value="Genomic_DNA"/>
</dbReference>
<sequence length="407" mass="45040">MQAPEVIMCQPYDVWATGAWSLGRRTTLRSYQNGPEKAQEVLFSAFKPEERGSKAVCRRGIAVAVDLASDTMGALDGNEVLYSEIVFANAGVLVLREMAKAWWAEACRGFTMADVMEEMDGHSMIYQLVDQQQKLYHPCHLQKTKMEDSGRAPSRLAIKFGTPKGSKSKKHNSQTKPTSLGSDTGHTPSTATPNPTLNRSYVASTPVKTLEMERKGSPRFPNPPNDVSKYDEARLNEGLAFADQTMRNTQRRIRERETKDSPATTPKDKDKKKGDFQPPSSVCVAHIVRHSVGDVAAESLFGKPSHRRGHIWNLANGIPMRKVYEEALDKANLVIVPGDTPRSWKVCCLQARLAKEAAAWDNGDDEEIDDTPSWSTNVVGIVKQDADNEDGKDAYATSPTKAKDIFN</sequence>
<feature type="region of interest" description="Disordered" evidence="1">
    <location>
        <begin position="383"/>
        <end position="407"/>
    </location>
</feature>
<evidence type="ECO:0000313" key="3">
    <source>
        <dbReference type="Proteomes" id="UP001244011"/>
    </source>
</evidence>
<evidence type="ECO:0000256" key="1">
    <source>
        <dbReference type="SAM" id="MobiDB-lite"/>
    </source>
</evidence>
<dbReference type="GeneID" id="85315382"/>
<feature type="compositionally biased region" description="Basic and acidic residues" evidence="1">
    <location>
        <begin position="384"/>
        <end position="393"/>
    </location>
</feature>
<organism evidence="2 3">
    <name type="scientific">Phialemonium atrogriseum</name>
    <dbReference type="NCBI Taxonomy" id="1093897"/>
    <lineage>
        <taxon>Eukaryota</taxon>
        <taxon>Fungi</taxon>
        <taxon>Dikarya</taxon>
        <taxon>Ascomycota</taxon>
        <taxon>Pezizomycotina</taxon>
        <taxon>Sordariomycetes</taxon>
        <taxon>Sordariomycetidae</taxon>
        <taxon>Cephalothecales</taxon>
        <taxon>Cephalothecaceae</taxon>
        <taxon>Phialemonium</taxon>
    </lineage>
</organism>
<dbReference type="AlphaFoldDB" id="A0AAJ0BRX1"/>
<evidence type="ECO:0008006" key="4">
    <source>
        <dbReference type="Google" id="ProtNLM"/>
    </source>
</evidence>
<name>A0AAJ0BRX1_9PEZI</name>
<keyword evidence="3" id="KW-1185">Reference proteome</keyword>
<comment type="caution">
    <text evidence="2">The sequence shown here is derived from an EMBL/GenBank/DDBJ whole genome shotgun (WGS) entry which is preliminary data.</text>
</comment>
<gene>
    <name evidence="2" type="ORF">QBC33DRAFT_603630</name>
</gene>
<dbReference type="RefSeq" id="XP_060278115.1">
    <property type="nucleotide sequence ID" value="XM_060432195.1"/>
</dbReference>
<feature type="compositionally biased region" description="Polar residues" evidence="1">
    <location>
        <begin position="174"/>
        <end position="207"/>
    </location>
</feature>
<feature type="region of interest" description="Disordered" evidence="1">
    <location>
        <begin position="144"/>
        <end position="279"/>
    </location>
</feature>